<dbReference type="PANTHER" id="PTHR43727:SF3">
    <property type="entry name" value="GROUP IV DECARBOXYLASE"/>
    <property type="match status" value="1"/>
</dbReference>
<accession>A0A542Y7Z8</accession>
<feature type="domain" description="Orn/DAP/Arg decarboxylase 2 N-terminal" evidence="9">
    <location>
        <begin position="42"/>
        <end position="285"/>
    </location>
</feature>
<keyword evidence="2" id="KW-0210">Decarboxylase</keyword>
<dbReference type="Gene3D" id="2.40.37.10">
    <property type="entry name" value="Lyase, Ornithine Decarboxylase, Chain A, domain 1"/>
    <property type="match status" value="1"/>
</dbReference>
<dbReference type="InterPro" id="IPR022657">
    <property type="entry name" value="De-COase2_CS"/>
</dbReference>
<keyword evidence="4" id="KW-0457">Lysine biosynthesis</keyword>
<evidence type="ECO:0000256" key="6">
    <source>
        <dbReference type="PIRSR" id="PIRSR600183-50"/>
    </source>
</evidence>
<keyword evidence="11" id="KW-1185">Reference proteome</keyword>
<dbReference type="Pfam" id="PF02784">
    <property type="entry name" value="Orn_Arg_deC_N"/>
    <property type="match status" value="1"/>
</dbReference>
<evidence type="ECO:0000256" key="7">
    <source>
        <dbReference type="RuleBase" id="RU003737"/>
    </source>
</evidence>
<dbReference type="SUPFAM" id="SSF50621">
    <property type="entry name" value="Alanine racemase C-terminal domain-like"/>
    <property type="match status" value="1"/>
</dbReference>
<dbReference type="SUPFAM" id="SSF51419">
    <property type="entry name" value="PLP-binding barrel"/>
    <property type="match status" value="1"/>
</dbReference>
<dbReference type="RefSeq" id="WP_141887444.1">
    <property type="nucleotide sequence ID" value="NZ_BAAAUY010000011.1"/>
</dbReference>
<feature type="modified residue" description="N6-(pyridoxal phosphate)lysine" evidence="6">
    <location>
        <position position="60"/>
    </location>
</feature>
<evidence type="ECO:0000259" key="9">
    <source>
        <dbReference type="Pfam" id="PF02784"/>
    </source>
</evidence>
<dbReference type="Gene3D" id="3.20.20.10">
    <property type="entry name" value="Alanine racemase"/>
    <property type="match status" value="1"/>
</dbReference>
<dbReference type="PROSITE" id="PS00879">
    <property type="entry name" value="ODR_DC_2_2"/>
    <property type="match status" value="1"/>
</dbReference>
<sequence length="435" mass="46378">MSDSARRSQILTEALGQGLLHEEHSPLVSFLDWERVQLNVEHLLRAFPADIPVLHAFAVKANPLVPVLKRLGALGMGAEVASDGELSAALAAGITPDRLVFDSPAKSWGELRRALGLGAALNVDNFQELARVRSIIEESGSDSEIGIRLNPQVGAGSIAAMSTASAHSKFGVPMRDAGMREQLIEAYLASPWLRRAHTHVGSQGCPLPLIAEGVNELVGFADEVNARAGFAQIRTLDIGGGLPVDFATDNPISAFDDYVAALAEGAPRLFSGDYEIVTEFGRSILAKHGFIATYVEYTKEVGGRRVAITHAGAQVATRTVFMPEAWPLRVEGFEATGAPKPADITAIHDVAGPCCFAGDLVARGRELPLLEQGDLVALLDTGAYYASNPFHYNSLPVPPVYGVEHAGTAPLFTEIRGAVQHDHQHGGQPELQLAR</sequence>
<gene>
    <name evidence="10" type="ORF">FB468_2284</name>
</gene>
<dbReference type="OrthoDB" id="9802241at2"/>
<dbReference type="InterPro" id="IPR029066">
    <property type="entry name" value="PLP-binding_barrel"/>
</dbReference>
<dbReference type="EMBL" id="VFON01000001">
    <property type="protein sequence ID" value="TQL44233.1"/>
    <property type="molecule type" value="Genomic_DNA"/>
</dbReference>
<dbReference type="InterPro" id="IPR022653">
    <property type="entry name" value="De-COase2_pyr-phos_BS"/>
</dbReference>
<dbReference type="GO" id="GO:0008836">
    <property type="term" value="F:diaminopimelate decarboxylase activity"/>
    <property type="evidence" value="ECO:0007669"/>
    <property type="project" value="InterPro"/>
</dbReference>
<feature type="domain" description="Orn/DAP/Arg decarboxylase 2 C-terminal" evidence="8">
    <location>
        <begin position="287"/>
        <end position="382"/>
    </location>
</feature>
<dbReference type="Proteomes" id="UP000319094">
    <property type="component" value="Unassembled WGS sequence"/>
</dbReference>
<comment type="cofactor">
    <cofactor evidence="1 6">
        <name>pyridoxal 5'-phosphate</name>
        <dbReference type="ChEBI" id="CHEBI:597326"/>
    </cofactor>
</comment>
<dbReference type="InterPro" id="IPR022643">
    <property type="entry name" value="De-COase2_C"/>
</dbReference>
<protein>
    <submittedName>
        <fullName evidence="10">Diaminopimelate decarboxylase</fullName>
    </submittedName>
</protein>
<keyword evidence="5" id="KW-0456">Lyase</keyword>
<evidence type="ECO:0000256" key="5">
    <source>
        <dbReference type="ARBA" id="ARBA00023239"/>
    </source>
</evidence>
<reference evidence="10 11" key="1">
    <citation type="submission" date="2019-06" db="EMBL/GenBank/DDBJ databases">
        <title>Sequencing the genomes of 1000 actinobacteria strains.</title>
        <authorList>
            <person name="Klenk H.-P."/>
        </authorList>
    </citation>
    <scope>NUCLEOTIDE SEQUENCE [LARGE SCALE GENOMIC DNA]</scope>
    <source>
        <strain evidence="10 11">DSM 8803</strain>
    </source>
</reference>
<dbReference type="PRINTS" id="PR01179">
    <property type="entry name" value="ODADCRBXLASE"/>
</dbReference>
<dbReference type="InterPro" id="IPR022644">
    <property type="entry name" value="De-COase2_N"/>
</dbReference>
<dbReference type="InterPro" id="IPR009006">
    <property type="entry name" value="Ala_racemase/Decarboxylase_C"/>
</dbReference>
<dbReference type="PRINTS" id="PR01181">
    <property type="entry name" value="DAPDCRBXLASE"/>
</dbReference>
<dbReference type="InterPro" id="IPR002986">
    <property type="entry name" value="DAP_deCOOHase_LysA"/>
</dbReference>
<evidence type="ECO:0000256" key="4">
    <source>
        <dbReference type="ARBA" id="ARBA00023154"/>
    </source>
</evidence>
<evidence type="ECO:0000313" key="10">
    <source>
        <dbReference type="EMBL" id="TQL44233.1"/>
    </source>
</evidence>
<evidence type="ECO:0000259" key="8">
    <source>
        <dbReference type="Pfam" id="PF00278"/>
    </source>
</evidence>
<evidence type="ECO:0000256" key="2">
    <source>
        <dbReference type="ARBA" id="ARBA00022793"/>
    </source>
</evidence>
<comment type="similarity">
    <text evidence="7">Belongs to the Orn/Lys/Arg decarboxylase class-II family.</text>
</comment>
<evidence type="ECO:0000256" key="3">
    <source>
        <dbReference type="ARBA" id="ARBA00022898"/>
    </source>
</evidence>
<name>A0A542Y7Z8_9MICO</name>
<keyword evidence="4" id="KW-0028">Amino-acid biosynthesis</keyword>
<evidence type="ECO:0000313" key="11">
    <source>
        <dbReference type="Proteomes" id="UP000319094"/>
    </source>
</evidence>
<organism evidence="10 11">
    <name type="scientific">Leucobacter komagatae</name>
    <dbReference type="NCBI Taxonomy" id="55969"/>
    <lineage>
        <taxon>Bacteria</taxon>
        <taxon>Bacillati</taxon>
        <taxon>Actinomycetota</taxon>
        <taxon>Actinomycetes</taxon>
        <taxon>Micrococcales</taxon>
        <taxon>Microbacteriaceae</taxon>
        <taxon>Leucobacter</taxon>
    </lineage>
</organism>
<dbReference type="PROSITE" id="PS00878">
    <property type="entry name" value="ODR_DC_2_1"/>
    <property type="match status" value="1"/>
</dbReference>
<proteinExistence type="inferred from homology"/>
<dbReference type="PANTHER" id="PTHR43727">
    <property type="entry name" value="DIAMINOPIMELATE DECARBOXYLASE"/>
    <property type="match status" value="1"/>
</dbReference>
<dbReference type="Pfam" id="PF00278">
    <property type="entry name" value="Orn_DAP_Arg_deC"/>
    <property type="match status" value="1"/>
</dbReference>
<evidence type="ECO:0000256" key="1">
    <source>
        <dbReference type="ARBA" id="ARBA00001933"/>
    </source>
</evidence>
<dbReference type="GO" id="GO:0009089">
    <property type="term" value="P:lysine biosynthetic process via diaminopimelate"/>
    <property type="evidence" value="ECO:0007669"/>
    <property type="project" value="InterPro"/>
</dbReference>
<keyword evidence="3 6" id="KW-0663">Pyridoxal phosphate</keyword>
<dbReference type="AlphaFoldDB" id="A0A542Y7Z8"/>
<dbReference type="InterPro" id="IPR000183">
    <property type="entry name" value="Orn/DAP/Arg_de-COase"/>
</dbReference>
<feature type="active site" description="Proton donor" evidence="6">
    <location>
        <position position="355"/>
    </location>
</feature>
<comment type="caution">
    <text evidence="10">The sequence shown here is derived from an EMBL/GenBank/DDBJ whole genome shotgun (WGS) entry which is preliminary data.</text>
</comment>